<reference evidence="4" key="3">
    <citation type="submission" date="2023-08" db="EMBL/GenBank/DDBJ databases">
        <authorList>
            <person name="Sun Q."/>
            <person name="Ohkuma M."/>
        </authorList>
    </citation>
    <scope>NUCLEOTIDE SEQUENCE</scope>
    <source>
        <strain evidence="4">JCM 4205</strain>
    </source>
</reference>
<dbReference type="AlphaFoldDB" id="A0AAV4KBU3"/>
<keyword evidence="1" id="KW-0304">Gas vesicle</keyword>
<dbReference type="Pfam" id="PF06386">
    <property type="entry name" value="GvpL_GvpF"/>
    <property type="match status" value="1"/>
</dbReference>
<evidence type="ECO:0000256" key="2">
    <source>
        <dbReference type="ARBA" id="ARBA00035108"/>
    </source>
</evidence>
<evidence type="ECO:0000256" key="3">
    <source>
        <dbReference type="ARBA" id="ARBA00035643"/>
    </source>
</evidence>
<reference evidence="4 7" key="1">
    <citation type="journal article" date="2014" name="Int. J. Syst. Evol. Microbiol.">
        <title>Complete genome sequence of Corynebacterium casei LMG S-19264T (=DSM 44701T), isolated from a smear-ripened cheese.</title>
        <authorList>
            <consortium name="US DOE Joint Genome Institute (JGI-PGF)"/>
            <person name="Walter F."/>
            <person name="Albersmeier A."/>
            <person name="Kalinowski J."/>
            <person name="Ruckert C."/>
        </authorList>
    </citation>
    <scope>NUCLEOTIDE SEQUENCE [LARGE SCALE GENOMIC DNA]</scope>
    <source>
        <strain evidence="4 7">JCM 4205</strain>
    </source>
</reference>
<dbReference type="EMBL" id="BMSJ01000002">
    <property type="protein sequence ID" value="GGR11718.1"/>
    <property type="molecule type" value="Genomic_DNA"/>
</dbReference>
<reference evidence="5 6" key="2">
    <citation type="submission" date="2017-09" db="EMBL/GenBank/DDBJ databases">
        <authorList>
            <person name="Lee N."/>
            <person name="Cho B.-K."/>
        </authorList>
    </citation>
    <scope>NUCLEOTIDE SEQUENCE [LARGE SCALE GENOMIC DNA]</scope>
    <source>
        <strain evidence="5 6">ATCC 19740</strain>
    </source>
</reference>
<keyword evidence="6" id="KW-1185">Reference proteome</keyword>
<dbReference type="PANTHER" id="PTHR36852:SF1">
    <property type="entry name" value="PROTEIN GVPL 2"/>
    <property type="match status" value="1"/>
</dbReference>
<gene>
    <name evidence="5" type="ORF">CP977_32215</name>
    <name evidence="4" type="ORF">GCM10010497_12050</name>
</gene>
<comment type="subcellular location">
    <subcellularLocation>
        <location evidence="2">Gas vesicle</location>
    </subcellularLocation>
</comment>
<dbReference type="GO" id="GO:0031411">
    <property type="term" value="C:gas vesicle"/>
    <property type="evidence" value="ECO:0007669"/>
    <property type="project" value="UniProtKB-SubCell"/>
</dbReference>
<name>A0AAV4KBU3_9ACTN</name>
<accession>A0AAV4KBU3</accession>
<dbReference type="GO" id="GO:0031412">
    <property type="term" value="P:gas vesicle organization"/>
    <property type="evidence" value="ECO:0007669"/>
    <property type="project" value="InterPro"/>
</dbReference>
<evidence type="ECO:0000313" key="4">
    <source>
        <dbReference type="EMBL" id="GGR11718.1"/>
    </source>
</evidence>
<comment type="similarity">
    <text evidence="3">Belongs to the gas vesicle GvpF/GvpL family.</text>
</comment>
<evidence type="ECO:0000256" key="1">
    <source>
        <dbReference type="ARBA" id="ARBA00022987"/>
    </source>
</evidence>
<sequence length="238" mass="26221">MALYVYAITGQDHPLAVGDVTGVGADPSPVRALACGPLYAVVSDVSEEIRPKRRDLLIHQEVQERLMEGGPVLPLQFGYTAADEATVEQALRKDADGYLANLERLDGCVEYHVRAFQNEEELLRQILRETPETRELNDRIRAGDPDPQLPLTLGRAVAAQVRERQDALAAGLTDALVPYAREHDVRPATGDDLLNLSLLVSDDRREEFLSAQAGLVRQLGDGVEFRLSGPLPPYSFVR</sequence>
<evidence type="ECO:0000313" key="6">
    <source>
        <dbReference type="Proteomes" id="UP000326029"/>
    </source>
</evidence>
<dbReference type="RefSeq" id="WP_062760051.1">
    <property type="nucleotide sequence ID" value="NZ_BMSJ01000002.1"/>
</dbReference>
<organism evidence="4 7">
    <name type="scientific">Streptomyces cinereoruber</name>
    <dbReference type="NCBI Taxonomy" id="67260"/>
    <lineage>
        <taxon>Bacteria</taxon>
        <taxon>Bacillati</taxon>
        <taxon>Actinomycetota</taxon>
        <taxon>Actinomycetes</taxon>
        <taxon>Kitasatosporales</taxon>
        <taxon>Streptomycetaceae</taxon>
        <taxon>Streptomyces</taxon>
    </lineage>
</organism>
<dbReference type="PANTHER" id="PTHR36852">
    <property type="entry name" value="PROTEIN GVPL 2"/>
    <property type="match status" value="1"/>
</dbReference>
<dbReference type="Proteomes" id="UP000642014">
    <property type="component" value="Unassembled WGS sequence"/>
</dbReference>
<evidence type="ECO:0000313" key="7">
    <source>
        <dbReference type="Proteomes" id="UP000642014"/>
    </source>
</evidence>
<dbReference type="GeneID" id="95458425"/>
<protein>
    <submittedName>
        <fullName evidence="4">Gas vesicle protein</fullName>
    </submittedName>
</protein>
<dbReference type="EMBL" id="CP023693">
    <property type="protein sequence ID" value="QEV36263.1"/>
    <property type="molecule type" value="Genomic_DNA"/>
</dbReference>
<evidence type="ECO:0000313" key="5">
    <source>
        <dbReference type="EMBL" id="QEV36263.1"/>
    </source>
</evidence>
<proteinExistence type="inferred from homology"/>
<dbReference type="Proteomes" id="UP000326029">
    <property type="component" value="Chromosome"/>
</dbReference>
<dbReference type="InterPro" id="IPR009430">
    <property type="entry name" value="GvpL/GvpF"/>
</dbReference>